<dbReference type="PROSITE" id="PS50164">
    <property type="entry name" value="GIY_YIG"/>
    <property type="match status" value="1"/>
</dbReference>
<dbReference type="EMBL" id="VEVQ02000011">
    <property type="protein sequence ID" value="NHN27141.1"/>
    <property type="molecule type" value="Genomic_DNA"/>
</dbReference>
<gene>
    <name evidence="3" type="ORF">FIA58_015770</name>
</gene>
<dbReference type="PANTHER" id="PTHR34477">
    <property type="entry name" value="UPF0213 PROTEIN YHBQ"/>
    <property type="match status" value="1"/>
</dbReference>
<name>A0ABX0IUB5_9FLAO</name>
<organism evidence="3 4">
    <name type="scientific">Flavobacterium jejuense</name>
    <dbReference type="NCBI Taxonomy" id="1544455"/>
    <lineage>
        <taxon>Bacteria</taxon>
        <taxon>Pseudomonadati</taxon>
        <taxon>Bacteroidota</taxon>
        <taxon>Flavobacteriia</taxon>
        <taxon>Flavobacteriales</taxon>
        <taxon>Flavobacteriaceae</taxon>
        <taxon>Flavobacterium</taxon>
    </lineage>
</organism>
<dbReference type="Gene3D" id="3.40.1440.10">
    <property type="entry name" value="GIY-YIG endonuclease"/>
    <property type="match status" value="1"/>
</dbReference>
<sequence length="86" mass="10643">MASKNNKVLYVGFTNNIIRRTKEHKDRINKGFTYRYNVDKLVYYEVFGYVEDAILREKRLKKWNREWKIQLIEENNPIWDDLSLDW</sequence>
<comment type="similarity">
    <text evidence="1">Belongs to the UPF0213 family.</text>
</comment>
<dbReference type="InterPro" id="IPR000305">
    <property type="entry name" value="GIY-YIG_endonuc"/>
</dbReference>
<dbReference type="CDD" id="cd10448">
    <property type="entry name" value="GIY-YIG_unchar_3"/>
    <property type="match status" value="1"/>
</dbReference>
<keyword evidence="4" id="KW-1185">Reference proteome</keyword>
<dbReference type="PANTHER" id="PTHR34477:SF5">
    <property type="entry name" value="BSL5627 PROTEIN"/>
    <property type="match status" value="1"/>
</dbReference>
<dbReference type="Pfam" id="PF01541">
    <property type="entry name" value="GIY-YIG"/>
    <property type="match status" value="1"/>
</dbReference>
<accession>A0ABX0IUB5</accession>
<evidence type="ECO:0000313" key="4">
    <source>
        <dbReference type="Proteomes" id="UP000817854"/>
    </source>
</evidence>
<comment type="caution">
    <text evidence="3">The sequence shown here is derived from an EMBL/GenBank/DDBJ whole genome shotgun (WGS) entry which is preliminary data.</text>
</comment>
<dbReference type="SUPFAM" id="SSF82771">
    <property type="entry name" value="GIY-YIG endonuclease"/>
    <property type="match status" value="1"/>
</dbReference>
<evidence type="ECO:0000256" key="1">
    <source>
        <dbReference type="ARBA" id="ARBA00007435"/>
    </source>
</evidence>
<dbReference type="InterPro" id="IPR035901">
    <property type="entry name" value="GIY-YIG_endonuc_sf"/>
</dbReference>
<proteinExistence type="inferred from homology"/>
<reference evidence="3 4" key="2">
    <citation type="submission" date="2019-05" db="EMBL/GenBank/DDBJ databases">
        <authorList>
            <person name="Lianzixin W."/>
        </authorList>
    </citation>
    <scope>NUCLEOTIDE SEQUENCE [LARGE SCALE GENOMIC DNA]</scope>
    <source>
        <strain evidence="3 4">EC11</strain>
    </source>
</reference>
<evidence type="ECO:0000313" key="3">
    <source>
        <dbReference type="EMBL" id="NHN27141.1"/>
    </source>
</evidence>
<dbReference type="Proteomes" id="UP000817854">
    <property type="component" value="Unassembled WGS sequence"/>
</dbReference>
<reference evidence="3 4" key="3">
    <citation type="submission" date="2020-02" db="EMBL/GenBank/DDBJ databases">
        <title>Flavobacterium profundi sp. nov., isolated from a deep-sea seamount.</title>
        <authorList>
            <person name="Zhang D.-C."/>
        </authorList>
    </citation>
    <scope>NUCLEOTIDE SEQUENCE [LARGE SCALE GENOMIC DNA]</scope>
    <source>
        <strain evidence="3 4">EC11</strain>
    </source>
</reference>
<protein>
    <submittedName>
        <fullName evidence="3">GIY-YIG nuclease family protein</fullName>
    </submittedName>
</protein>
<reference evidence="4" key="1">
    <citation type="submission" date="2019-05" db="EMBL/GenBank/DDBJ databases">
        <title>Flavobacterium profundi sp. nov., isolated from a deep-sea seamount.</title>
        <authorList>
            <person name="Zhang D.-C."/>
        </authorList>
    </citation>
    <scope>NUCLEOTIDE SEQUENCE [LARGE SCALE GENOMIC DNA]</scope>
    <source>
        <strain evidence="4">EC11</strain>
    </source>
</reference>
<dbReference type="InterPro" id="IPR050190">
    <property type="entry name" value="UPF0213_domain"/>
</dbReference>
<feature type="domain" description="GIY-YIG" evidence="2">
    <location>
        <begin position="1"/>
        <end position="70"/>
    </location>
</feature>
<evidence type="ECO:0000259" key="2">
    <source>
        <dbReference type="PROSITE" id="PS50164"/>
    </source>
</evidence>